<sequence>MMIELISARALLTTRWHVITGSFHHPFVCIKNKKQQKERSNKWRLHLLRPKLSLILYPGICRPYLYISRYVNRFRRPSLQPSDNDGATSTSDSSPIYDDSDDDSQHDQVSLKDNFDLMNETVIVPVSSPSAPVWAKAAKNRRALSAVNIRTLRTFSP</sequence>
<keyword evidence="3" id="KW-1185">Reference proteome</keyword>
<evidence type="ECO:0000313" key="3">
    <source>
        <dbReference type="Proteomes" id="UP000054928"/>
    </source>
</evidence>
<feature type="region of interest" description="Disordered" evidence="1">
    <location>
        <begin position="76"/>
        <end position="108"/>
    </location>
</feature>
<evidence type="ECO:0000256" key="1">
    <source>
        <dbReference type="SAM" id="MobiDB-lite"/>
    </source>
</evidence>
<reference evidence="3" key="1">
    <citation type="submission" date="2014-09" db="EMBL/GenBank/DDBJ databases">
        <authorList>
            <person name="Sharma Rahul"/>
            <person name="Thines Marco"/>
        </authorList>
    </citation>
    <scope>NUCLEOTIDE SEQUENCE [LARGE SCALE GENOMIC DNA]</scope>
</reference>
<protein>
    <submittedName>
        <fullName evidence="2">Uncharacterized protein</fullName>
    </submittedName>
</protein>
<dbReference type="GeneID" id="36395106"/>
<proteinExistence type="predicted"/>
<dbReference type="RefSeq" id="XP_024572083.1">
    <property type="nucleotide sequence ID" value="XM_024727248.1"/>
</dbReference>
<evidence type="ECO:0000313" key="2">
    <source>
        <dbReference type="EMBL" id="CEG35714.1"/>
    </source>
</evidence>
<name>A0A0P1A5C1_PLAHL</name>
<accession>A0A0P1A5C1</accession>
<dbReference type="Proteomes" id="UP000054928">
    <property type="component" value="Unassembled WGS sequence"/>
</dbReference>
<dbReference type="EMBL" id="CCYD01000109">
    <property type="protein sequence ID" value="CEG35714.1"/>
    <property type="molecule type" value="Genomic_DNA"/>
</dbReference>
<organism evidence="2 3">
    <name type="scientific">Plasmopara halstedii</name>
    <name type="common">Downy mildew of sunflower</name>
    <dbReference type="NCBI Taxonomy" id="4781"/>
    <lineage>
        <taxon>Eukaryota</taxon>
        <taxon>Sar</taxon>
        <taxon>Stramenopiles</taxon>
        <taxon>Oomycota</taxon>
        <taxon>Peronosporomycetes</taxon>
        <taxon>Peronosporales</taxon>
        <taxon>Peronosporaceae</taxon>
        <taxon>Plasmopara</taxon>
    </lineage>
</organism>
<feature type="compositionally biased region" description="Polar residues" evidence="1">
    <location>
        <begin position="79"/>
        <end position="88"/>
    </location>
</feature>
<dbReference type="AlphaFoldDB" id="A0A0P1A5C1"/>